<dbReference type="AlphaFoldDB" id="A0A285HSC1"/>
<dbReference type="PANTHER" id="PTHR46558">
    <property type="entry name" value="TRACRIPTIONAL REGULATORY PROTEIN-RELATED-RELATED"/>
    <property type="match status" value="1"/>
</dbReference>
<dbReference type="Proteomes" id="UP000219573">
    <property type="component" value="Unassembled WGS sequence"/>
</dbReference>
<dbReference type="GO" id="GO:0003677">
    <property type="term" value="F:DNA binding"/>
    <property type="evidence" value="ECO:0007669"/>
    <property type="project" value="UniProtKB-KW"/>
</dbReference>
<dbReference type="Gene3D" id="1.10.260.40">
    <property type="entry name" value="lambda repressor-like DNA-binding domains"/>
    <property type="match status" value="1"/>
</dbReference>
<feature type="domain" description="HTH cro/C1-type" evidence="2">
    <location>
        <begin position="7"/>
        <end position="61"/>
    </location>
</feature>
<organism evidence="3 4">
    <name type="scientific">Orenia metallireducens</name>
    <dbReference type="NCBI Taxonomy" id="1413210"/>
    <lineage>
        <taxon>Bacteria</taxon>
        <taxon>Bacillati</taxon>
        <taxon>Bacillota</taxon>
        <taxon>Clostridia</taxon>
        <taxon>Halanaerobiales</taxon>
        <taxon>Halobacteroidaceae</taxon>
        <taxon>Orenia</taxon>
    </lineage>
</organism>
<dbReference type="RefSeq" id="WP_097018805.1">
    <property type="nucleotide sequence ID" value="NZ_OBDZ01000024.1"/>
</dbReference>
<name>A0A285HSC1_9FIRM</name>
<evidence type="ECO:0000313" key="3">
    <source>
        <dbReference type="EMBL" id="SNY38628.1"/>
    </source>
</evidence>
<evidence type="ECO:0000256" key="1">
    <source>
        <dbReference type="ARBA" id="ARBA00023125"/>
    </source>
</evidence>
<dbReference type="Pfam" id="PF12844">
    <property type="entry name" value="HTH_19"/>
    <property type="match status" value="1"/>
</dbReference>
<dbReference type="PROSITE" id="PS50943">
    <property type="entry name" value="HTH_CROC1"/>
    <property type="match status" value="1"/>
</dbReference>
<dbReference type="SUPFAM" id="SSF47413">
    <property type="entry name" value="lambda repressor-like DNA-binding domains"/>
    <property type="match status" value="1"/>
</dbReference>
<accession>A0A285HSC1</accession>
<keyword evidence="1" id="KW-0238">DNA-binding</keyword>
<dbReference type="InterPro" id="IPR001387">
    <property type="entry name" value="Cro/C1-type_HTH"/>
</dbReference>
<evidence type="ECO:0000313" key="4">
    <source>
        <dbReference type="Proteomes" id="UP000219573"/>
    </source>
</evidence>
<dbReference type="PANTHER" id="PTHR46558:SF11">
    <property type="entry name" value="HTH-TYPE TRANSCRIPTIONAL REGULATOR XRE"/>
    <property type="match status" value="1"/>
</dbReference>
<reference evidence="4" key="1">
    <citation type="submission" date="2017-09" db="EMBL/GenBank/DDBJ databases">
        <authorList>
            <person name="Varghese N."/>
            <person name="Submissions S."/>
        </authorList>
    </citation>
    <scope>NUCLEOTIDE SEQUENCE [LARGE SCALE GENOMIC DNA]</scope>
    <source>
        <strain evidence="4">MSL47</strain>
    </source>
</reference>
<proteinExistence type="predicted"/>
<dbReference type="SMART" id="SM00530">
    <property type="entry name" value="HTH_XRE"/>
    <property type="match status" value="1"/>
</dbReference>
<dbReference type="CDD" id="cd00093">
    <property type="entry name" value="HTH_XRE"/>
    <property type="match status" value="1"/>
</dbReference>
<sequence length="135" mass="15830">MTLGERLRKLRKERNLTLADLSSHFHMRKSTFSNYENDYRKPNADLLEELADYFNVSVDYLLGRTNERNPMEKLTALAPEGTLKLLTAEELEFLRELAQDEQRQVLLRESRGLTDRDLAKAIRIIKAFVEEEESK</sequence>
<dbReference type="OrthoDB" id="1766270at2"/>
<protein>
    <submittedName>
        <fullName evidence="3">Helix-turn-helix domain-containing protein</fullName>
    </submittedName>
</protein>
<gene>
    <name evidence="3" type="ORF">SAMN06265827_1245</name>
</gene>
<dbReference type="EMBL" id="OBDZ01000024">
    <property type="protein sequence ID" value="SNY38628.1"/>
    <property type="molecule type" value="Genomic_DNA"/>
</dbReference>
<keyword evidence="4" id="KW-1185">Reference proteome</keyword>
<evidence type="ECO:0000259" key="2">
    <source>
        <dbReference type="PROSITE" id="PS50943"/>
    </source>
</evidence>
<dbReference type="InterPro" id="IPR010982">
    <property type="entry name" value="Lambda_DNA-bd_dom_sf"/>
</dbReference>